<dbReference type="PANTHER" id="PTHR15486:SF54">
    <property type="entry name" value="GLYCEROL-3-PHOSPHATE ACYLTRANSFERASE 7"/>
    <property type="match status" value="1"/>
</dbReference>
<accession>A0A7I8KJY8</accession>
<dbReference type="PANTHER" id="PTHR15486">
    <property type="entry name" value="ANCIENT UBIQUITOUS PROTEIN"/>
    <property type="match status" value="1"/>
</dbReference>
<evidence type="ECO:0000256" key="5">
    <source>
        <dbReference type="ARBA" id="ARBA00022989"/>
    </source>
</evidence>
<evidence type="ECO:0000313" key="10">
    <source>
        <dbReference type="Proteomes" id="UP000663760"/>
    </source>
</evidence>
<sequence length="505" mass="54744">MEAVSVVAELEGALLRDGDLFPYFMLVAFEASGLIRFTLLLLLWPLLRLLRAAGRGELALRVMAVAAIAGVPVAEVEAVARAVLPKFFLDELDAAAWQVFGLAERRVVVTAMPRVMVEWFAREHLGAEAVVGAELEVSHFGFTFGLLKRKSLSVADQVRALFNDGEGPTVGLGGTGTASFLHLCEEQRHAPFVPEFNPSKEKSPRPKPVIFHDGRLVPRPTPLTALLIVLWIPLGIIAALVRMLVGIVVPLRFHPHLARAFGGDLVVRGRPPAAATETTSGVLFVCTHRSLLDPVVLSTVLGCNVPAVTYSISRLSEILSPIPTVRLSRDRKVDADRIKAELARGDLVVCPEGTTCREPFLLRFSALFAELTDRIVPVAMNCKVGLFHASTARGWKALDPIFFFMNPRPIYEVTFLEQLPPEATCAAGKSPHEVANHVQKILAAALGYECTTFTRKDKYGVLAGNDGTVKPFSLASAPGGGWRGLGMGLLHRRGLDRGTPQSPLT</sequence>
<proteinExistence type="inferred from homology"/>
<gene>
    <name evidence="9" type="ORF">SI8410_06008774</name>
</gene>
<dbReference type="GO" id="GO:0016020">
    <property type="term" value="C:membrane"/>
    <property type="evidence" value="ECO:0007669"/>
    <property type="project" value="UniProtKB-SubCell"/>
</dbReference>
<dbReference type="GO" id="GO:0016791">
    <property type="term" value="F:phosphatase activity"/>
    <property type="evidence" value="ECO:0007669"/>
    <property type="project" value="TreeGrafter"/>
</dbReference>
<dbReference type="SUPFAM" id="SSF69593">
    <property type="entry name" value="Glycerol-3-phosphate (1)-acyltransferase"/>
    <property type="match status" value="1"/>
</dbReference>
<evidence type="ECO:0000256" key="7">
    <source>
        <dbReference type="SAM" id="Phobius"/>
    </source>
</evidence>
<dbReference type="InterPro" id="IPR056462">
    <property type="entry name" value="HAD_RAM2/GPAT1-8"/>
</dbReference>
<feature type="domain" description="Phospholipid/glycerol acyltransferase" evidence="8">
    <location>
        <begin position="282"/>
        <end position="383"/>
    </location>
</feature>
<reference evidence="9" key="1">
    <citation type="submission" date="2020-02" db="EMBL/GenBank/DDBJ databases">
        <authorList>
            <person name="Scholz U."/>
            <person name="Mascher M."/>
            <person name="Fiebig A."/>
        </authorList>
    </citation>
    <scope>NUCLEOTIDE SEQUENCE</scope>
</reference>
<keyword evidence="3" id="KW-0808">Transferase</keyword>
<name>A0A7I8KJY8_SPIIN</name>
<feature type="transmembrane region" description="Helical" evidence="7">
    <location>
        <begin position="225"/>
        <end position="249"/>
    </location>
</feature>
<comment type="subcellular location">
    <subcellularLocation>
        <location evidence="1">Membrane</location>
        <topology evidence="1">Multi-pass membrane protein</topology>
    </subcellularLocation>
</comment>
<dbReference type="Proteomes" id="UP000663760">
    <property type="component" value="Chromosome 6"/>
</dbReference>
<dbReference type="AlphaFoldDB" id="A0A7I8KJY8"/>
<evidence type="ECO:0000256" key="4">
    <source>
        <dbReference type="ARBA" id="ARBA00022692"/>
    </source>
</evidence>
<keyword evidence="5 7" id="KW-1133">Transmembrane helix</keyword>
<dbReference type="OrthoDB" id="1854593at2759"/>
<dbReference type="EMBL" id="LR746269">
    <property type="protein sequence ID" value="CAA7398109.1"/>
    <property type="molecule type" value="Genomic_DNA"/>
</dbReference>
<dbReference type="GO" id="GO:0010143">
    <property type="term" value="P:cutin biosynthetic process"/>
    <property type="evidence" value="ECO:0007669"/>
    <property type="project" value="TreeGrafter"/>
</dbReference>
<evidence type="ECO:0000313" key="9">
    <source>
        <dbReference type="EMBL" id="CAA7398109.1"/>
    </source>
</evidence>
<feature type="transmembrane region" description="Helical" evidence="7">
    <location>
        <begin position="20"/>
        <end position="46"/>
    </location>
</feature>
<dbReference type="SMART" id="SM00563">
    <property type="entry name" value="PlsC"/>
    <property type="match status" value="1"/>
</dbReference>
<evidence type="ECO:0000256" key="1">
    <source>
        <dbReference type="ARBA" id="ARBA00004141"/>
    </source>
</evidence>
<organism evidence="9 10">
    <name type="scientific">Spirodela intermedia</name>
    <name type="common">Intermediate duckweed</name>
    <dbReference type="NCBI Taxonomy" id="51605"/>
    <lineage>
        <taxon>Eukaryota</taxon>
        <taxon>Viridiplantae</taxon>
        <taxon>Streptophyta</taxon>
        <taxon>Embryophyta</taxon>
        <taxon>Tracheophyta</taxon>
        <taxon>Spermatophyta</taxon>
        <taxon>Magnoliopsida</taxon>
        <taxon>Liliopsida</taxon>
        <taxon>Araceae</taxon>
        <taxon>Lemnoideae</taxon>
        <taxon>Spirodela</taxon>
    </lineage>
</organism>
<keyword evidence="6 7" id="KW-0472">Membrane</keyword>
<dbReference type="GO" id="GO:0090447">
    <property type="term" value="F:glycerol-3-phosphate 2-O-acyltransferase activity"/>
    <property type="evidence" value="ECO:0007669"/>
    <property type="project" value="TreeGrafter"/>
</dbReference>
<dbReference type="Pfam" id="PF01553">
    <property type="entry name" value="Acyltransferase"/>
    <property type="match status" value="1"/>
</dbReference>
<evidence type="ECO:0000256" key="3">
    <source>
        <dbReference type="ARBA" id="ARBA00022679"/>
    </source>
</evidence>
<keyword evidence="4 7" id="KW-0812">Transmembrane</keyword>
<dbReference type="Pfam" id="PF23270">
    <property type="entry name" value="HAD_RAM2_N"/>
    <property type="match status" value="1"/>
</dbReference>
<keyword evidence="10" id="KW-1185">Reference proteome</keyword>
<dbReference type="CDD" id="cd06551">
    <property type="entry name" value="LPLAT"/>
    <property type="match status" value="1"/>
</dbReference>
<evidence type="ECO:0000259" key="8">
    <source>
        <dbReference type="SMART" id="SM00563"/>
    </source>
</evidence>
<protein>
    <recommendedName>
        <fullName evidence="8">Phospholipid/glycerol acyltransferase domain-containing protein</fullName>
    </recommendedName>
</protein>
<evidence type="ECO:0000256" key="6">
    <source>
        <dbReference type="ARBA" id="ARBA00023136"/>
    </source>
</evidence>
<evidence type="ECO:0000256" key="2">
    <source>
        <dbReference type="ARBA" id="ARBA00007937"/>
    </source>
</evidence>
<comment type="similarity">
    <text evidence="2">Belongs to the GPAT/DAPAT family.</text>
</comment>
<dbReference type="InterPro" id="IPR002123">
    <property type="entry name" value="Plipid/glycerol_acylTrfase"/>
</dbReference>